<dbReference type="Proteomes" id="UP000199112">
    <property type="component" value="Unassembled WGS sequence"/>
</dbReference>
<accession>A0A1H6FX12</accession>
<dbReference type="OrthoDB" id="60683at2157"/>
<proteinExistence type="predicted"/>
<feature type="region of interest" description="Disordered" evidence="1">
    <location>
        <begin position="56"/>
        <end position="105"/>
    </location>
</feature>
<dbReference type="InterPro" id="IPR035940">
    <property type="entry name" value="CAP_sf"/>
</dbReference>
<dbReference type="InterPro" id="IPR014044">
    <property type="entry name" value="CAP_dom"/>
</dbReference>
<evidence type="ECO:0000256" key="2">
    <source>
        <dbReference type="SAM" id="Phobius"/>
    </source>
</evidence>
<keyword evidence="5" id="KW-1185">Reference proteome</keyword>
<evidence type="ECO:0000313" key="5">
    <source>
        <dbReference type="Proteomes" id="UP000199112"/>
    </source>
</evidence>
<feature type="compositionally biased region" description="Pro residues" evidence="1">
    <location>
        <begin position="69"/>
        <end position="79"/>
    </location>
</feature>
<keyword evidence="2" id="KW-0812">Transmembrane</keyword>
<dbReference type="RefSeq" id="WP_090506610.1">
    <property type="nucleotide sequence ID" value="NZ_FNWL01000002.1"/>
</dbReference>
<dbReference type="Pfam" id="PF00188">
    <property type="entry name" value="CAP"/>
    <property type="match status" value="1"/>
</dbReference>
<dbReference type="SUPFAM" id="SSF55797">
    <property type="entry name" value="PR-1-like"/>
    <property type="match status" value="1"/>
</dbReference>
<keyword evidence="2" id="KW-0472">Membrane</keyword>
<gene>
    <name evidence="4" type="ORF">SAMN04487967_1656</name>
</gene>
<dbReference type="CDD" id="cd05379">
    <property type="entry name" value="CAP_bacterial"/>
    <property type="match status" value="1"/>
</dbReference>
<organism evidence="4 5">
    <name type="scientific">Natronorubrum sediminis</name>
    <dbReference type="NCBI Taxonomy" id="640943"/>
    <lineage>
        <taxon>Archaea</taxon>
        <taxon>Methanobacteriati</taxon>
        <taxon>Methanobacteriota</taxon>
        <taxon>Stenosarchaea group</taxon>
        <taxon>Halobacteria</taxon>
        <taxon>Halobacteriales</taxon>
        <taxon>Natrialbaceae</taxon>
        <taxon>Natronorubrum</taxon>
    </lineage>
</organism>
<dbReference type="PANTHER" id="PTHR31157">
    <property type="entry name" value="SCP DOMAIN-CONTAINING PROTEIN"/>
    <property type="match status" value="1"/>
</dbReference>
<name>A0A1H6FX12_9EURY</name>
<dbReference type="AlphaFoldDB" id="A0A1H6FX12"/>
<feature type="transmembrane region" description="Helical" evidence="2">
    <location>
        <begin position="27"/>
        <end position="49"/>
    </location>
</feature>
<protein>
    <submittedName>
        <fullName evidence="4">Cysteine-rich secretory protein family protein</fullName>
    </submittedName>
</protein>
<dbReference type="Gene3D" id="3.40.33.10">
    <property type="entry name" value="CAP"/>
    <property type="match status" value="1"/>
</dbReference>
<reference evidence="5" key="1">
    <citation type="submission" date="2016-10" db="EMBL/GenBank/DDBJ databases">
        <authorList>
            <person name="Varghese N."/>
            <person name="Submissions S."/>
        </authorList>
    </citation>
    <scope>NUCLEOTIDE SEQUENCE [LARGE SCALE GENOMIC DNA]</scope>
    <source>
        <strain evidence="5">CGMCC 1.8981</strain>
    </source>
</reference>
<feature type="domain" description="SCP" evidence="3">
    <location>
        <begin position="116"/>
        <end position="248"/>
    </location>
</feature>
<keyword evidence="2" id="KW-1133">Transmembrane helix</keyword>
<evidence type="ECO:0000313" key="4">
    <source>
        <dbReference type="EMBL" id="SEH14553.1"/>
    </source>
</evidence>
<evidence type="ECO:0000259" key="3">
    <source>
        <dbReference type="Pfam" id="PF00188"/>
    </source>
</evidence>
<sequence length="258" mass="28261">MGDRHQPSTSGPENASDRAVIRGILRLFGTVVLIGALVVGAATIAPAVIDDIDGIDGFEGPNGVDMGPQPSPSSEPPPAGERDPDTTDPDDPGESTYESNVETIDTETVEDFVHAEVNDRRDDHDVDDLEWDGTVASVARAHSYDMADQEYFDHTNPDGQEPMERFTDVDDYCRGYGENIALTYIDRPVENTDTGETSEHQTAEQLATGLVDQWMNSTSHREAILEEDGVPEWDRGGVGVYVTDDGEVYASHNFCRQW</sequence>
<evidence type="ECO:0000256" key="1">
    <source>
        <dbReference type="SAM" id="MobiDB-lite"/>
    </source>
</evidence>
<dbReference type="EMBL" id="FNWL01000002">
    <property type="protein sequence ID" value="SEH14553.1"/>
    <property type="molecule type" value="Genomic_DNA"/>
</dbReference>
<dbReference type="PANTHER" id="PTHR31157:SF1">
    <property type="entry name" value="SCP DOMAIN-CONTAINING PROTEIN"/>
    <property type="match status" value="1"/>
</dbReference>